<proteinExistence type="predicted"/>
<dbReference type="Gene3D" id="2.60.300.12">
    <property type="entry name" value="HesB-like domain"/>
    <property type="match status" value="1"/>
</dbReference>
<dbReference type="AlphaFoldDB" id="A0A562IRN5"/>
<organism evidence="1 2">
    <name type="scientific">Modestobacter roseus</name>
    <dbReference type="NCBI Taxonomy" id="1181884"/>
    <lineage>
        <taxon>Bacteria</taxon>
        <taxon>Bacillati</taxon>
        <taxon>Actinomycetota</taxon>
        <taxon>Actinomycetes</taxon>
        <taxon>Geodermatophilales</taxon>
        <taxon>Geodermatophilaceae</taxon>
        <taxon>Modestobacter</taxon>
    </lineage>
</organism>
<gene>
    <name evidence="1" type="ORF">JD78_02122</name>
</gene>
<dbReference type="Proteomes" id="UP000321490">
    <property type="component" value="Unassembled WGS sequence"/>
</dbReference>
<reference evidence="1 2" key="1">
    <citation type="submission" date="2019-07" db="EMBL/GenBank/DDBJ databases">
        <title>R&amp;d 2014.</title>
        <authorList>
            <person name="Klenk H.-P."/>
        </authorList>
    </citation>
    <scope>NUCLEOTIDE SEQUENCE [LARGE SCALE GENOMIC DNA]</scope>
    <source>
        <strain evidence="1 2">DSM 45764</strain>
    </source>
</reference>
<dbReference type="InterPro" id="IPR035903">
    <property type="entry name" value="HesB-like_dom_sf"/>
</dbReference>
<dbReference type="SUPFAM" id="SSF89360">
    <property type="entry name" value="HesB-like domain"/>
    <property type="match status" value="1"/>
</dbReference>
<protein>
    <submittedName>
        <fullName evidence="1">Fe-S cluster assembly iron-binding protein IscA</fullName>
    </submittedName>
</protein>
<name>A0A562IRN5_9ACTN</name>
<dbReference type="EMBL" id="VLKF01000001">
    <property type="protein sequence ID" value="TWH73598.1"/>
    <property type="molecule type" value="Genomic_DNA"/>
</dbReference>
<evidence type="ECO:0000313" key="1">
    <source>
        <dbReference type="EMBL" id="TWH73598.1"/>
    </source>
</evidence>
<sequence length="94" mass="9432">MLTLTPTAATAIKGILGQSEVPEAGGLRIANDPTGANLELSLAAVPAEDDAVLDEAGARVFLDSRAAELLDDKTLDAAAGPDGSLQFGIGEQTA</sequence>
<keyword evidence="2" id="KW-1185">Reference proteome</keyword>
<accession>A0A562IRN5</accession>
<comment type="caution">
    <text evidence="1">The sequence shown here is derived from an EMBL/GenBank/DDBJ whole genome shotgun (WGS) entry which is preliminary data.</text>
</comment>
<dbReference type="RefSeq" id="WP_166521125.1">
    <property type="nucleotide sequence ID" value="NZ_VLKF01000001.1"/>
</dbReference>
<evidence type="ECO:0000313" key="2">
    <source>
        <dbReference type="Proteomes" id="UP000321490"/>
    </source>
</evidence>